<feature type="transmembrane region" description="Helical" evidence="1">
    <location>
        <begin position="107"/>
        <end position="128"/>
    </location>
</feature>
<keyword evidence="1" id="KW-0472">Membrane</keyword>
<dbReference type="Proteomes" id="UP000503462">
    <property type="component" value="Chromosome 4"/>
</dbReference>
<sequence length="146" mass="16138">MLSFYQHPPASHERVAKPQYLDKSHLDISVAEKGFGRDDLSPMSTTDKNPFCSTISVNTNKECTMWPSRQTLATTKLSEKKKKRSSRFCACAGVRHNWEQLHKNHRLTVRIVIALILIGAMIGLGVGISKAVHGSYYSGSGSSTTT</sequence>
<gene>
    <name evidence="2" type="ORF">AMS68_005778</name>
</gene>
<name>A0A6H0Y019_9PEZI</name>
<proteinExistence type="predicted"/>
<dbReference type="EMBL" id="CP051142">
    <property type="protein sequence ID" value="QIX00261.1"/>
    <property type="molecule type" value="Genomic_DNA"/>
</dbReference>
<dbReference type="OrthoDB" id="5387214at2759"/>
<organism evidence="2 3">
    <name type="scientific">Peltaster fructicola</name>
    <dbReference type="NCBI Taxonomy" id="286661"/>
    <lineage>
        <taxon>Eukaryota</taxon>
        <taxon>Fungi</taxon>
        <taxon>Dikarya</taxon>
        <taxon>Ascomycota</taxon>
        <taxon>Pezizomycotina</taxon>
        <taxon>Dothideomycetes</taxon>
        <taxon>Dothideomycetes incertae sedis</taxon>
        <taxon>Peltaster</taxon>
    </lineage>
</organism>
<evidence type="ECO:0000313" key="3">
    <source>
        <dbReference type="Proteomes" id="UP000503462"/>
    </source>
</evidence>
<keyword evidence="3" id="KW-1185">Reference proteome</keyword>
<evidence type="ECO:0000313" key="2">
    <source>
        <dbReference type="EMBL" id="QIX00261.1"/>
    </source>
</evidence>
<keyword evidence="1" id="KW-0812">Transmembrane</keyword>
<dbReference type="AlphaFoldDB" id="A0A6H0Y019"/>
<reference evidence="2 3" key="1">
    <citation type="journal article" date="2016" name="Sci. Rep.">
        <title>Peltaster fructicola genome reveals evolution from an invasive phytopathogen to an ectophytic parasite.</title>
        <authorList>
            <person name="Xu C."/>
            <person name="Chen H."/>
            <person name="Gleason M.L."/>
            <person name="Xu J.R."/>
            <person name="Liu H."/>
            <person name="Zhang R."/>
            <person name="Sun G."/>
        </authorList>
    </citation>
    <scope>NUCLEOTIDE SEQUENCE [LARGE SCALE GENOMIC DNA]</scope>
    <source>
        <strain evidence="2 3">LNHT1506</strain>
    </source>
</reference>
<evidence type="ECO:0000256" key="1">
    <source>
        <dbReference type="SAM" id="Phobius"/>
    </source>
</evidence>
<keyword evidence="1" id="KW-1133">Transmembrane helix</keyword>
<protein>
    <submittedName>
        <fullName evidence="2">Uncharacterized protein</fullName>
    </submittedName>
</protein>
<accession>A0A6H0Y019</accession>